<evidence type="ECO:0000313" key="1">
    <source>
        <dbReference type="EMBL" id="MCT8330097.1"/>
    </source>
</evidence>
<keyword evidence="2" id="KW-1185">Reference proteome</keyword>
<dbReference type="InterPro" id="IPR036514">
    <property type="entry name" value="SGNH_hydro_sf"/>
</dbReference>
<evidence type="ECO:0000313" key="2">
    <source>
        <dbReference type="Proteomes" id="UP001205601"/>
    </source>
</evidence>
<dbReference type="EMBL" id="JAOCQF010000001">
    <property type="protein sequence ID" value="MCT8330097.1"/>
    <property type="molecule type" value="Genomic_DNA"/>
</dbReference>
<name>A0ABT2NME2_9RHOB</name>
<proteinExistence type="predicted"/>
<dbReference type="Gene3D" id="3.40.50.1110">
    <property type="entry name" value="SGNH hydrolase"/>
    <property type="match status" value="1"/>
</dbReference>
<comment type="caution">
    <text evidence="1">The sequence shown here is derived from an EMBL/GenBank/DDBJ whole genome shotgun (WGS) entry which is preliminary data.</text>
</comment>
<gene>
    <name evidence="1" type="ORF">N5I32_11275</name>
</gene>
<organism evidence="1 2">
    <name type="scientific">Albidovulum sediminis</name>
    <dbReference type="NCBI Taxonomy" id="3066345"/>
    <lineage>
        <taxon>Bacteria</taxon>
        <taxon>Pseudomonadati</taxon>
        <taxon>Pseudomonadota</taxon>
        <taxon>Alphaproteobacteria</taxon>
        <taxon>Rhodobacterales</taxon>
        <taxon>Paracoccaceae</taxon>
        <taxon>Albidovulum</taxon>
    </lineage>
</organism>
<dbReference type="Proteomes" id="UP001205601">
    <property type="component" value="Unassembled WGS sequence"/>
</dbReference>
<reference evidence="2" key="1">
    <citation type="submission" date="2023-07" db="EMBL/GenBank/DDBJ databases">
        <title>Defluviimonas sediminis sp. nov., isolated from mangrove sediment.</title>
        <authorList>
            <person name="Liu L."/>
            <person name="Li J."/>
            <person name="Huang Y."/>
            <person name="Pan J."/>
            <person name="Li M."/>
        </authorList>
    </citation>
    <scope>NUCLEOTIDE SEQUENCE [LARGE SCALE GENOMIC DNA]</scope>
    <source>
        <strain evidence="2">FT324</strain>
    </source>
</reference>
<sequence length="325" mass="36103">MRRSLIFAALVAAGALAAGAVAWRRLRRDPTLPPARRPLDWDAFNRAYDRPLDPPSRPLRVFHLGHSLVGHDMPAMLAQLAGPGHRYESQIGRGTTLRAHWEDHIPIEGYAEDNAHDRFRPAKEALASGDYDAVILTERVEIRTSIEEEAGPAYLALWAGLARQGNPDVRVYLYETWHWLNDEGGWLVRLDRDLPRYWIGEMMRGAAAWQGGAPIYLIPAGQALARIARAAESGTVPGIRSREEFFARTANGDLDPIHIGDLGCFLVALTHHAVLYGVEPPGLMQEIRRADGTMADLPADLDRRALWLMIREVAGTLPETGLARN</sequence>
<accession>A0ABT2NME2</accession>
<dbReference type="RefSeq" id="WP_261495774.1">
    <property type="nucleotide sequence ID" value="NZ_JAOCQF010000001.1"/>
</dbReference>
<protein>
    <submittedName>
        <fullName evidence="1">Uncharacterized protein</fullName>
    </submittedName>
</protein>